<dbReference type="PANTHER" id="PTHR47129:SF1">
    <property type="entry name" value="NMRA-LIKE DOMAIN-CONTAINING PROTEIN"/>
    <property type="match status" value="1"/>
</dbReference>
<dbReference type="SUPFAM" id="SSF51735">
    <property type="entry name" value="NAD(P)-binding Rossmann-fold domains"/>
    <property type="match status" value="1"/>
</dbReference>
<name>A0A0R2H9V7_WEIVI</name>
<dbReference type="EMBL" id="JQBM01000002">
    <property type="protein sequence ID" value="KRN46602.1"/>
    <property type="molecule type" value="Genomic_DNA"/>
</dbReference>
<gene>
    <name evidence="2" type="ORF">IV50_GL000883</name>
</gene>
<protein>
    <recommendedName>
        <fullName evidence="1">NAD(P)-binding domain-containing protein</fullName>
    </recommendedName>
</protein>
<dbReference type="PANTHER" id="PTHR47129">
    <property type="entry name" value="QUINONE OXIDOREDUCTASE 2"/>
    <property type="match status" value="1"/>
</dbReference>
<dbReference type="Gene3D" id="3.40.50.720">
    <property type="entry name" value="NAD(P)-binding Rossmann-like Domain"/>
    <property type="match status" value="1"/>
</dbReference>
<dbReference type="Pfam" id="PF13460">
    <property type="entry name" value="NAD_binding_10"/>
    <property type="match status" value="1"/>
</dbReference>
<comment type="caution">
    <text evidence="2">The sequence shown here is derived from an EMBL/GenBank/DDBJ whole genome shotgun (WGS) entry which is preliminary data.</text>
</comment>
<evidence type="ECO:0000259" key="1">
    <source>
        <dbReference type="Pfam" id="PF13460"/>
    </source>
</evidence>
<sequence>MKFAVTGATGRFGSQAVKMLQEQLTDHDQVIALARNVEKAEAMFGAGVEVRPGSYDSVDTLTKSMQGVDKLLFISSQPNADFPRLDQHKNILSAAQNAEVQFIVYTSFPHADKVDNPLSGDHKATEALIRETGIAHTFARNNWYLENEMPLINKVVNDGQAIYSADSGKVGWALEVEYVRAAVKLLQMDNPKEIYEFSGRAHTFEELAETVARVTSNTLEIEQVSDADYKQSLLNDGFGESTADLFVVFQQLIRNGDLANVRNDLYEVLDDDVPNFEEGVKTVLGVES</sequence>
<dbReference type="RefSeq" id="WP_057745613.1">
    <property type="nucleotide sequence ID" value="NZ_BJLU01000002.1"/>
</dbReference>
<organism evidence="2 3">
    <name type="scientific">Weissella viridescens</name>
    <name type="common">Lactobacillus viridescens</name>
    <dbReference type="NCBI Taxonomy" id="1629"/>
    <lineage>
        <taxon>Bacteria</taxon>
        <taxon>Bacillati</taxon>
        <taxon>Bacillota</taxon>
        <taxon>Bacilli</taxon>
        <taxon>Lactobacillales</taxon>
        <taxon>Lactobacillaceae</taxon>
        <taxon>Weissella</taxon>
    </lineage>
</organism>
<dbReference type="AlphaFoldDB" id="A0A0R2H9V7"/>
<dbReference type="InterPro" id="IPR016040">
    <property type="entry name" value="NAD(P)-bd_dom"/>
</dbReference>
<evidence type="ECO:0000313" key="2">
    <source>
        <dbReference type="EMBL" id="KRN46602.1"/>
    </source>
</evidence>
<dbReference type="InterPro" id="IPR036291">
    <property type="entry name" value="NAD(P)-bd_dom_sf"/>
</dbReference>
<dbReference type="Gene3D" id="3.90.25.10">
    <property type="entry name" value="UDP-galactose 4-epimerase, domain 1"/>
    <property type="match status" value="1"/>
</dbReference>
<dbReference type="OrthoDB" id="152510at2"/>
<feature type="domain" description="NAD(P)-binding" evidence="1">
    <location>
        <begin position="7"/>
        <end position="148"/>
    </location>
</feature>
<evidence type="ECO:0000313" key="3">
    <source>
        <dbReference type="Proteomes" id="UP000051992"/>
    </source>
</evidence>
<dbReference type="Proteomes" id="UP000051992">
    <property type="component" value="Unassembled WGS sequence"/>
</dbReference>
<keyword evidence="3" id="KW-1185">Reference proteome</keyword>
<dbReference type="PATRIC" id="fig|1629.5.peg.891"/>
<dbReference type="InterPro" id="IPR052718">
    <property type="entry name" value="NmrA-type_oxidoreductase"/>
</dbReference>
<proteinExistence type="predicted"/>
<accession>A0A0R2H9V7</accession>
<reference evidence="2 3" key="1">
    <citation type="journal article" date="2015" name="Genome Announc.">
        <title>Expanding the biotechnology potential of lactobacilli through comparative genomics of 213 strains and associated genera.</title>
        <authorList>
            <person name="Sun Z."/>
            <person name="Harris H.M."/>
            <person name="McCann A."/>
            <person name="Guo C."/>
            <person name="Argimon S."/>
            <person name="Zhang W."/>
            <person name="Yang X."/>
            <person name="Jeffery I.B."/>
            <person name="Cooney J.C."/>
            <person name="Kagawa T.F."/>
            <person name="Liu W."/>
            <person name="Song Y."/>
            <person name="Salvetti E."/>
            <person name="Wrobel A."/>
            <person name="Rasinkangas P."/>
            <person name="Parkhill J."/>
            <person name="Rea M.C."/>
            <person name="O'Sullivan O."/>
            <person name="Ritari J."/>
            <person name="Douillard F.P."/>
            <person name="Paul Ross R."/>
            <person name="Yang R."/>
            <person name="Briner A.E."/>
            <person name="Felis G.E."/>
            <person name="de Vos W.M."/>
            <person name="Barrangou R."/>
            <person name="Klaenhammer T.R."/>
            <person name="Caufield P.W."/>
            <person name="Cui Y."/>
            <person name="Zhang H."/>
            <person name="O'Toole P.W."/>
        </authorList>
    </citation>
    <scope>NUCLEOTIDE SEQUENCE [LARGE SCALE GENOMIC DNA]</scope>
    <source>
        <strain evidence="2 3">DSM 20410</strain>
    </source>
</reference>